<reference evidence="10" key="1">
    <citation type="submission" date="2020-10" db="EMBL/GenBank/DDBJ databases">
        <authorList>
            <person name="Gilroy R."/>
        </authorList>
    </citation>
    <scope>NUCLEOTIDE SEQUENCE</scope>
    <source>
        <strain evidence="10">ChiGjej1B1-22543</strain>
    </source>
</reference>
<evidence type="ECO:0000256" key="6">
    <source>
        <dbReference type="PIRSR" id="PIRSR606710-2"/>
    </source>
</evidence>
<evidence type="ECO:0000256" key="9">
    <source>
        <dbReference type="SAM" id="SignalP"/>
    </source>
</evidence>
<sequence length="390" mass="42608">MAKRTTTISMIALAVLTLSSCGGEARSSTSPTEGGSSSSSIIVSTNNPYSNPTYPIVDGQKKPTYMADPYVIRDDDGTFYLYCTQTDVYTPNLSFNRGPIFSSIDMVNWTYRGNVFDSYTPNWGTSGAGVWAPTVIKVGDVWNFYYSLSTGGDENPGIGVATSPTPYGPWTHHGKLFNSEEIGVTNSIDPHVFYDDGRLYMAFGSYGGYITLIELSEDGLSLYGGLEKQREEKVALAGYGINDLNNYEATFILKKDGYYYMFLSTGSCCSGAQSTYKVVVARSESLKGPYLDSQGRDMFGPNRGDPVVVPSLRGAMGTGHCAVIQDDAGEYWMIYHGYDTQGDDPSLRVTYLDRLIFDEQTGMPHVEGNQASNHETLPGPYIASKENGDE</sequence>
<feature type="region of interest" description="Disordered" evidence="8">
    <location>
        <begin position="366"/>
        <end position="390"/>
    </location>
</feature>
<dbReference type="InterPro" id="IPR050727">
    <property type="entry name" value="GH43_arabinanases"/>
</dbReference>
<feature type="site" description="Important for catalytic activity, responsible for pKa modulation of the active site Glu and correct orientation of both the proton donor and substrate" evidence="6">
    <location>
        <position position="189"/>
    </location>
</feature>
<feature type="active site" description="Proton donor" evidence="5">
    <location>
        <position position="248"/>
    </location>
</feature>
<feature type="signal peptide" evidence="9">
    <location>
        <begin position="1"/>
        <end position="25"/>
    </location>
</feature>
<dbReference type="CDD" id="cd18616">
    <property type="entry name" value="GH43_ABN-like"/>
    <property type="match status" value="1"/>
</dbReference>
<dbReference type="GO" id="GO:0005975">
    <property type="term" value="P:carbohydrate metabolic process"/>
    <property type="evidence" value="ECO:0007669"/>
    <property type="project" value="InterPro"/>
</dbReference>
<dbReference type="Proteomes" id="UP000824070">
    <property type="component" value="Unassembled WGS sequence"/>
</dbReference>
<keyword evidence="9" id="KW-0732">Signal</keyword>
<evidence type="ECO:0000313" key="11">
    <source>
        <dbReference type="Proteomes" id="UP000824070"/>
    </source>
</evidence>
<dbReference type="SUPFAM" id="SSF75005">
    <property type="entry name" value="Arabinanase/levansucrase/invertase"/>
    <property type="match status" value="1"/>
</dbReference>
<organism evidence="10 11">
    <name type="scientific">Candidatus Alloenteromonas pullicola</name>
    <dbReference type="NCBI Taxonomy" id="2840784"/>
    <lineage>
        <taxon>Bacteria</taxon>
        <taxon>Bacillati</taxon>
        <taxon>Bacillota</taxon>
        <taxon>Bacillota incertae sedis</taxon>
        <taxon>Candidatus Alloenteromonas</taxon>
    </lineage>
</organism>
<evidence type="ECO:0000256" key="1">
    <source>
        <dbReference type="ARBA" id="ARBA00004834"/>
    </source>
</evidence>
<comment type="similarity">
    <text evidence="2 7">Belongs to the glycosyl hydrolase 43 family.</text>
</comment>
<dbReference type="PROSITE" id="PS51257">
    <property type="entry name" value="PROKAR_LIPOPROTEIN"/>
    <property type="match status" value="1"/>
</dbReference>
<dbReference type="Pfam" id="PF04616">
    <property type="entry name" value="Glyco_hydro_43"/>
    <property type="match status" value="1"/>
</dbReference>
<dbReference type="PANTHER" id="PTHR43301:SF3">
    <property type="entry name" value="ARABINAN ENDO-1,5-ALPHA-L-ARABINOSIDASE A-RELATED"/>
    <property type="match status" value="1"/>
</dbReference>
<dbReference type="InterPro" id="IPR023296">
    <property type="entry name" value="Glyco_hydro_beta-prop_sf"/>
</dbReference>
<feature type="chain" id="PRO_5039081453" evidence="9">
    <location>
        <begin position="26"/>
        <end position="390"/>
    </location>
</feature>
<gene>
    <name evidence="10" type="ORF">IAC52_02700</name>
</gene>
<feature type="active site" description="Proton acceptor" evidence="5">
    <location>
        <position position="68"/>
    </location>
</feature>
<name>A0A9D1LNL5_9FIRM</name>
<dbReference type="Gene3D" id="2.115.10.20">
    <property type="entry name" value="Glycosyl hydrolase domain, family 43"/>
    <property type="match status" value="1"/>
</dbReference>
<dbReference type="AlphaFoldDB" id="A0A9D1LNL5"/>
<keyword evidence="3 7" id="KW-0378">Hydrolase</keyword>
<evidence type="ECO:0000313" key="10">
    <source>
        <dbReference type="EMBL" id="HIU45189.1"/>
    </source>
</evidence>
<reference evidence="10" key="2">
    <citation type="journal article" date="2021" name="PeerJ">
        <title>Extensive microbial diversity within the chicken gut microbiome revealed by metagenomics and culture.</title>
        <authorList>
            <person name="Gilroy R."/>
            <person name="Ravi A."/>
            <person name="Getino M."/>
            <person name="Pursley I."/>
            <person name="Horton D.L."/>
            <person name="Alikhan N.F."/>
            <person name="Baker D."/>
            <person name="Gharbi K."/>
            <person name="Hall N."/>
            <person name="Watson M."/>
            <person name="Adriaenssens E.M."/>
            <person name="Foster-Nyarko E."/>
            <person name="Jarju S."/>
            <person name="Secka A."/>
            <person name="Antonio M."/>
            <person name="Oren A."/>
            <person name="Chaudhuri R.R."/>
            <person name="La Ragione R."/>
            <person name="Hildebrand F."/>
            <person name="Pallen M.J."/>
        </authorList>
    </citation>
    <scope>NUCLEOTIDE SEQUENCE</scope>
    <source>
        <strain evidence="10">ChiGjej1B1-22543</strain>
    </source>
</reference>
<evidence type="ECO:0000256" key="4">
    <source>
        <dbReference type="ARBA" id="ARBA00023295"/>
    </source>
</evidence>
<keyword evidence="4 7" id="KW-0326">Glycosidase</keyword>
<evidence type="ECO:0000256" key="2">
    <source>
        <dbReference type="ARBA" id="ARBA00009865"/>
    </source>
</evidence>
<dbReference type="GO" id="GO:0004553">
    <property type="term" value="F:hydrolase activity, hydrolyzing O-glycosyl compounds"/>
    <property type="evidence" value="ECO:0007669"/>
    <property type="project" value="InterPro"/>
</dbReference>
<evidence type="ECO:0000256" key="8">
    <source>
        <dbReference type="SAM" id="MobiDB-lite"/>
    </source>
</evidence>
<evidence type="ECO:0000256" key="7">
    <source>
        <dbReference type="RuleBase" id="RU361187"/>
    </source>
</evidence>
<accession>A0A9D1LNL5</accession>
<comment type="pathway">
    <text evidence="1">Glycan metabolism; L-arabinan degradation.</text>
</comment>
<protein>
    <submittedName>
        <fullName evidence="10">Family 43 glycosylhydrolase</fullName>
    </submittedName>
</protein>
<comment type="caution">
    <text evidence="10">The sequence shown here is derived from an EMBL/GenBank/DDBJ whole genome shotgun (WGS) entry which is preliminary data.</text>
</comment>
<evidence type="ECO:0000256" key="5">
    <source>
        <dbReference type="PIRSR" id="PIRSR606710-1"/>
    </source>
</evidence>
<dbReference type="EMBL" id="DVMV01000018">
    <property type="protein sequence ID" value="HIU45189.1"/>
    <property type="molecule type" value="Genomic_DNA"/>
</dbReference>
<dbReference type="PANTHER" id="PTHR43301">
    <property type="entry name" value="ARABINAN ENDO-1,5-ALPHA-L-ARABINOSIDASE"/>
    <property type="match status" value="1"/>
</dbReference>
<proteinExistence type="inferred from homology"/>
<evidence type="ECO:0000256" key="3">
    <source>
        <dbReference type="ARBA" id="ARBA00022801"/>
    </source>
</evidence>
<dbReference type="InterPro" id="IPR006710">
    <property type="entry name" value="Glyco_hydro_43"/>
</dbReference>